<feature type="compositionally biased region" description="Polar residues" evidence="1">
    <location>
        <begin position="51"/>
        <end position="60"/>
    </location>
</feature>
<name>A0A8T0Y9Y0_9STRA</name>
<feature type="compositionally biased region" description="Basic residues" evidence="1">
    <location>
        <begin position="35"/>
        <end position="46"/>
    </location>
</feature>
<proteinExistence type="predicted"/>
<organism evidence="2 3">
    <name type="scientific">Phytophthora cactorum</name>
    <dbReference type="NCBI Taxonomy" id="29920"/>
    <lineage>
        <taxon>Eukaryota</taxon>
        <taxon>Sar</taxon>
        <taxon>Stramenopiles</taxon>
        <taxon>Oomycota</taxon>
        <taxon>Peronosporomycetes</taxon>
        <taxon>Peronosporales</taxon>
        <taxon>Peronosporaceae</taxon>
        <taxon>Phytophthora</taxon>
    </lineage>
</organism>
<dbReference type="AlphaFoldDB" id="A0A8T0Y9Y0"/>
<evidence type="ECO:0000313" key="3">
    <source>
        <dbReference type="Proteomes" id="UP000735874"/>
    </source>
</evidence>
<feature type="region of interest" description="Disordered" evidence="1">
    <location>
        <begin position="972"/>
        <end position="1002"/>
    </location>
</feature>
<feature type="region of interest" description="Disordered" evidence="1">
    <location>
        <begin position="676"/>
        <end position="711"/>
    </location>
</feature>
<feature type="compositionally biased region" description="Basic residues" evidence="1">
    <location>
        <begin position="986"/>
        <end position="1002"/>
    </location>
</feature>
<feature type="region of interest" description="Disordered" evidence="1">
    <location>
        <begin position="576"/>
        <end position="613"/>
    </location>
</feature>
<reference evidence="2" key="1">
    <citation type="submission" date="2018-10" db="EMBL/GenBank/DDBJ databases">
        <title>Effector identification in a new, highly contiguous assembly of the strawberry crown rot pathogen Phytophthora cactorum.</title>
        <authorList>
            <person name="Armitage A.D."/>
            <person name="Nellist C.F."/>
            <person name="Bates H."/>
            <person name="Vickerstaff R.J."/>
            <person name="Harrison R.J."/>
        </authorList>
    </citation>
    <scope>NUCLEOTIDE SEQUENCE</scope>
    <source>
        <strain evidence="2">15-7</strain>
    </source>
</reference>
<dbReference type="Proteomes" id="UP000735874">
    <property type="component" value="Unassembled WGS sequence"/>
</dbReference>
<feature type="non-terminal residue" evidence="2">
    <location>
        <position position="1002"/>
    </location>
</feature>
<dbReference type="PANTHER" id="PTHR33793">
    <property type="entry name" value="ALPHA-AGGLUTININ"/>
    <property type="match status" value="1"/>
</dbReference>
<feature type="compositionally biased region" description="Basic residues" evidence="1">
    <location>
        <begin position="884"/>
        <end position="896"/>
    </location>
</feature>
<feature type="region of interest" description="Disordered" evidence="1">
    <location>
        <begin position="1"/>
        <end position="60"/>
    </location>
</feature>
<dbReference type="VEuPathDB" id="FungiDB:PC110_g20512"/>
<dbReference type="PANTHER" id="PTHR33793:SF2">
    <property type="entry name" value="AGGLUTININ-LIKE PROTEIN 6"/>
    <property type="match status" value="1"/>
</dbReference>
<feature type="compositionally biased region" description="Basic and acidic residues" evidence="1">
    <location>
        <begin position="805"/>
        <end position="830"/>
    </location>
</feature>
<feature type="region of interest" description="Disordered" evidence="1">
    <location>
        <begin position="805"/>
        <end position="831"/>
    </location>
</feature>
<dbReference type="EMBL" id="RCMG01001088">
    <property type="protein sequence ID" value="KAG2836702.1"/>
    <property type="molecule type" value="Genomic_DNA"/>
</dbReference>
<accession>A0A8T0Y9Y0</accession>
<comment type="caution">
    <text evidence="2">The sequence shown here is derived from an EMBL/GenBank/DDBJ whole genome shotgun (WGS) entry which is preliminary data.</text>
</comment>
<feature type="compositionally biased region" description="Low complexity" evidence="1">
    <location>
        <begin position="900"/>
        <end position="948"/>
    </location>
</feature>
<gene>
    <name evidence="2" type="ORF">PC113_g19977</name>
</gene>
<dbReference type="InterPro" id="IPR033504">
    <property type="entry name" value="ALS"/>
</dbReference>
<dbReference type="GO" id="GO:0007155">
    <property type="term" value="P:cell adhesion"/>
    <property type="evidence" value="ECO:0007669"/>
    <property type="project" value="InterPro"/>
</dbReference>
<feature type="region of interest" description="Disordered" evidence="1">
    <location>
        <begin position="867"/>
        <end position="948"/>
    </location>
</feature>
<protein>
    <submittedName>
        <fullName evidence="2">Uncharacterized protein</fullName>
    </submittedName>
</protein>
<evidence type="ECO:0000313" key="2">
    <source>
        <dbReference type="EMBL" id="KAG2836702.1"/>
    </source>
</evidence>
<evidence type="ECO:0000256" key="1">
    <source>
        <dbReference type="SAM" id="MobiDB-lite"/>
    </source>
</evidence>
<feature type="region of interest" description="Disordered" evidence="1">
    <location>
        <begin position="522"/>
        <end position="541"/>
    </location>
</feature>
<sequence>MGGTESNEVTKDDARLQQQQQAKKPASKKPEVKQPKAKQPKAKQRKATQPEATTTAKDGSTTVVSTAVDGTMTSVTTSADGCTVTTVVTRPDVSSETTTEIVTTTETEVDVTQQETSPTAAAAARAVADFESVSEETSAQSLTELAWHAWSASATAAAMGVKEATAETLRALSESSGVFFTSTVVAPQTDTRVASLEAGGEWKKEDFKKLLPAFLTYVTDHGRRFETLTAVELFIFARAFCRFRVLKHQVDQEKEKQKSMAERVLAVAGRRSKERKLAWELTRAFTLFYPEFPILRRGLRFSKTNAVLMDEAHVESESSFEFISINRRLSKWLHKVIVISLLRDASEDYTCAKNVIVLHDGEVVRSGSWGEIIKYVQELGVQCPPRKDVAMCLGDKKATAALFDPLEAAVKSTKIFRLADEVVLLAGSPIVEDTAESDCYLMNVSSFSKMQAVSSSKQAEASDKRRAGAFMYEFDSDGSFSDSDDEGFDAGEWLMSWFQPQSESPPLTTKAAARKLVANWAAKKSQKPSSPNETVKTEVFRSEEADGSIVTKTVRTTTRTETSPAGELVTTIEVETTTETQTKGGAKSTSVETETTTETATETTATSSSLASTAGMTAISSTEEAGDVPGETVKTEVFRSEEADGSIVTKTVRTTTRTETSPAGELVTTIEVETTTETQTKGGAKSTSVETETTTETATETTATSSSLASTAGMTAISSTEEAGDVPGETVKTEVFRSEEADGSIVTKTVRTTTRTETSPAGELVTTIEVETTTETEVPVEAKTEASSASKTAAEEPNWFMSLFKSKETEKPRPVGDKLEDSSRVKKEVENSTVVKTVAAKPTITKQASATTLKMADVTPSQKIVQEIKEETVEETEVTEGKKPKSKKNRKPKRKPTAGTTEAETTETTETTEVTEVTEVTTETVEVTEEVPATTEETTEVTEVTTETIEVTDVKPEETTEVTEVTTTEIVEETVEETEVTEGKKPKSKKNRKPKRKPTAGT</sequence>